<protein>
    <submittedName>
        <fullName evidence="1">Uncharacterized protein</fullName>
    </submittedName>
</protein>
<dbReference type="AlphaFoldDB" id="G0QR79"/>
<evidence type="ECO:0000313" key="2">
    <source>
        <dbReference type="Proteomes" id="UP000008983"/>
    </source>
</evidence>
<dbReference type="Proteomes" id="UP000008983">
    <property type="component" value="Unassembled WGS sequence"/>
</dbReference>
<gene>
    <name evidence="1" type="ORF">IMG5_090250</name>
</gene>
<keyword evidence="2" id="KW-1185">Reference proteome</keyword>
<proteinExistence type="predicted"/>
<dbReference type="InParanoid" id="G0QR79"/>
<name>G0QR79_ICHMU</name>
<sequence>MKLIFYYQNQKVIVYKVIKVSLTKLKINISIQFKNLVQLKIFQQHKVFVLILYRICNFKVISAIKILSLFDNYNQLDKKKQVKYAQHKQFLYIAYKNSLQFNDQQSIQKYCYFQLLTQQRLNKT</sequence>
<evidence type="ECO:0000313" key="1">
    <source>
        <dbReference type="EMBL" id="EGR32277.1"/>
    </source>
</evidence>
<organism evidence="1 2">
    <name type="scientific">Ichthyophthirius multifiliis</name>
    <name type="common">White spot disease agent</name>
    <name type="synonym">Ich</name>
    <dbReference type="NCBI Taxonomy" id="5932"/>
    <lineage>
        <taxon>Eukaryota</taxon>
        <taxon>Sar</taxon>
        <taxon>Alveolata</taxon>
        <taxon>Ciliophora</taxon>
        <taxon>Intramacronucleata</taxon>
        <taxon>Oligohymenophorea</taxon>
        <taxon>Hymenostomatida</taxon>
        <taxon>Ophryoglenina</taxon>
        <taxon>Ichthyophthirius</taxon>
    </lineage>
</organism>
<reference evidence="1 2" key="1">
    <citation type="submission" date="2011-07" db="EMBL/GenBank/DDBJ databases">
        <authorList>
            <person name="Coyne R."/>
            <person name="Brami D."/>
            <person name="Johnson J."/>
            <person name="Hostetler J."/>
            <person name="Hannick L."/>
            <person name="Clark T."/>
            <person name="Cassidy-Hanley D."/>
            <person name="Inman J."/>
        </authorList>
    </citation>
    <scope>NUCLEOTIDE SEQUENCE [LARGE SCALE GENOMIC DNA]</scope>
    <source>
        <strain evidence="1 2">G5</strain>
    </source>
</reference>
<dbReference type="GeneID" id="14908434"/>
<dbReference type="EMBL" id="GL983737">
    <property type="protein sequence ID" value="EGR32277.1"/>
    <property type="molecule type" value="Genomic_DNA"/>
</dbReference>
<dbReference type="RefSeq" id="XP_004035763.1">
    <property type="nucleotide sequence ID" value="XM_004035715.1"/>
</dbReference>
<accession>G0QR79</accession>